<accession>A0ABS5K928</accession>
<comment type="caution">
    <text evidence="2">The sequence shown here is derived from an EMBL/GenBank/DDBJ whole genome shotgun (WGS) entry which is preliminary data.</text>
</comment>
<dbReference type="EMBL" id="JAGUCN010000008">
    <property type="protein sequence ID" value="MBS2211397.1"/>
    <property type="molecule type" value="Genomic_DNA"/>
</dbReference>
<dbReference type="InterPro" id="IPR011051">
    <property type="entry name" value="RmlC_Cupin_sf"/>
</dbReference>
<dbReference type="InterPro" id="IPR014710">
    <property type="entry name" value="RmlC-like_jellyroll"/>
</dbReference>
<dbReference type="Proteomes" id="UP000721861">
    <property type="component" value="Unassembled WGS sequence"/>
</dbReference>
<organism evidence="2 3">
    <name type="scientific">Carboxylicivirga mesophila</name>
    <dbReference type="NCBI Taxonomy" id="1166478"/>
    <lineage>
        <taxon>Bacteria</taxon>
        <taxon>Pseudomonadati</taxon>
        <taxon>Bacteroidota</taxon>
        <taxon>Bacteroidia</taxon>
        <taxon>Marinilabiliales</taxon>
        <taxon>Marinilabiliaceae</taxon>
        <taxon>Carboxylicivirga</taxon>
    </lineage>
</organism>
<reference evidence="2 3" key="1">
    <citation type="journal article" date="2014" name="Int. J. Syst. Evol. Microbiol.">
        <title>Carboxylicivirga gen. nov. in the family Marinilabiliaceae with two novel species, Carboxylicivirga mesophila sp. nov. and Carboxylicivirga taeanensis sp. nov., and reclassification of Cytophaga fermentans as Saccharicrinis fermentans gen. nov., comb. nov.</title>
        <authorList>
            <person name="Yang S.H."/>
            <person name="Seo H.S."/>
            <person name="Woo J.H."/>
            <person name="Oh H.M."/>
            <person name="Jang H."/>
            <person name="Lee J.H."/>
            <person name="Kim S.J."/>
            <person name="Kwon K.K."/>
        </authorList>
    </citation>
    <scope>NUCLEOTIDE SEQUENCE [LARGE SCALE GENOMIC DNA]</scope>
    <source>
        <strain evidence="2 3">JCM 18290</strain>
    </source>
</reference>
<evidence type="ECO:0000313" key="3">
    <source>
        <dbReference type="Proteomes" id="UP000721861"/>
    </source>
</evidence>
<dbReference type="Pfam" id="PF07883">
    <property type="entry name" value="Cupin_2"/>
    <property type="match status" value="1"/>
</dbReference>
<dbReference type="Gene3D" id="2.60.120.10">
    <property type="entry name" value="Jelly Rolls"/>
    <property type="match status" value="1"/>
</dbReference>
<keyword evidence="3" id="KW-1185">Reference proteome</keyword>
<protein>
    <submittedName>
        <fullName evidence="2">Cupin domain-containing protein</fullName>
    </submittedName>
</protein>
<feature type="domain" description="Cupin type-2" evidence="1">
    <location>
        <begin position="34"/>
        <end position="96"/>
    </location>
</feature>
<name>A0ABS5K928_9BACT</name>
<evidence type="ECO:0000313" key="2">
    <source>
        <dbReference type="EMBL" id="MBS2211397.1"/>
    </source>
</evidence>
<dbReference type="PANTHER" id="PTHR37694:SF1">
    <property type="entry name" value="SLR8022 PROTEIN"/>
    <property type="match status" value="1"/>
</dbReference>
<dbReference type="RefSeq" id="WP_212227523.1">
    <property type="nucleotide sequence ID" value="NZ_JAGUCN010000008.1"/>
</dbReference>
<gene>
    <name evidence="2" type="ORF">KEM09_08295</name>
</gene>
<dbReference type="SUPFAM" id="SSF51182">
    <property type="entry name" value="RmlC-like cupins"/>
    <property type="match status" value="1"/>
</dbReference>
<sequence length="113" mass="12635">MKTASLTDTIEYKEDKPNIQKLLETPFSKEIRILLKAGQIMKEHTAPGAIVVEIFEGAVDFGVRGVVHHVKKGDLLTLDAKVPHDLKATEDSIIRLTLAKTDDIKRVFSVIRE</sequence>
<dbReference type="InterPro" id="IPR013096">
    <property type="entry name" value="Cupin_2"/>
</dbReference>
<dbReference type="PANTHER" id="PTHR37694">
    <property type="entry name" value="SLR8022 PROTEIN"/>
    <property type="match status" value="1"/>
</dbReference>
<proteinExistence type="predicted"/>
<evidence type="ECO:0000259" key="1">
    <source>
        <dbReference type="Pfam" id="PF07883"/>
    </source>
</evidence>